<dbReference type="RefSeq" id="WP_155361260.1">
    <property type="nucleotide sequence ID" value="NZ_BAAAHL010000035.1"/>
</dbReference>
<dbReference type="OrthoDB" id="3207839at2"/>
<reference evidence="1 2" key="1">
    <citation type="submission" date="2019-10" db="EMBL/GenBank/DDBJ databases">
        <title>Whole genome shotgun sequence of Acrocarpospora macrocephala NBRC 16266.</title>
        <authorList>
            <person name="Ichikawa N."/>
            <person name="Kimura A."/>
            <person name="Kitahashi Y."/>
            <person name="Komaki H."/>
            <person name="Oguchi A."/>
        </authorList>
    </citation>
    <scope>NUCLEOTIDE SEQUENCE [LARGE SCALE GENOMIC DNA]</scope>
    <source>
        <strain evidence="1 2">NBRC 16266</strain>
    </source>
</reference>
<dbReference type="PANTHER" id="PTHR34613">
    <property type="entry name" value="SLL0800 PROTEIN"/>
    <property type="match status" value="1"/>
</dbReference>
<name>A0A5M3X4Y0_9ACTN</name>
<gene>
    <name evidence="1" type="ORF">Amac_098120</name>
</gene>
<dbReference type="PANTHER" id="PTHR34613:SF1">
    <property type="entry name" value="SLL6017 PROTEIN"/>
    <property type="match status" value="1"/>
</dbReference>
<keyword evidence="2" id="KW-1185">Reference proteome</keyword>
<dbReference type="EMBL" id="BLAE01000094">
    <property type="protein sequence ID" value="GES16214.1"/>
    <property type="molecule type" value="Genomic_DNA"/>
</dbReference>
<evidence type="ECO:0000313" key="2">
    <source>
        <dbReference type="Proteomes" id="UP000331127"/>
    </source>
</evidence>
<dbReference type="Proteomes" id="UP000331127">
    <property type="component" value="Unassembled WGS sequence"/>
</dbReference>
<dbReference type="AlphaFoldDB" id="A0A5M3X4Y0"/>
<sequence>MVSATHEGLIGIATLDPGRTAHALRTLFELSIPSTEDARIISGDITQRAPTEYRADAAILYGTKSDRLGVIVEVQLHTDQHKRISWPACITSLRARDKCPTCLVVICQDRATATWAATPIEIGHPGLTLVPLVIGPDNTPVITDLAEAISNIGLAAISAITHNNHPEIDTILRTFTEALATIDPDTAPRYAEYVTTSLTGPAQKEMERLMATQSFLYQHEYAQKLLAEGKAEGKAEGAVEKETRILLMMVETREITLSEDERQRILECGDETVLDSWVKRAMFADSAKEIFED</sequence>
<comment type="caution">
    <text evidence="1">The sequence shown here is derived from an EMBL/GenBank/DDBJ whole genome shotgun (WGS) entry which is preliminary data.</text>
</comment>
<proteinExistence type="predicted"/>
<protein>
    <recommendedName>
        <fullName evidence="3">DUF4351 domain-containing protein</fullName>
    </recommendedName>
</protein>
<evidence type="ECO:0008006" key="3">
    <source>
        <dbReference type="Google" id="ProtNLM"/>
    </source>
</evidence>
<evidence type="ECO:0000313" key="1">
    <source>
        <dbReference type="EMBL" id="GES16214.1"/>
    </source>
</evidence>
<organism evidence="1 2">
    <name type="scientific">Acrocarpospora macrocephala</name>
    <dbReference type="NCBI Taxonomy" id="150177"/>
    <lineage>
        <taxon>Bacteria</taxon>
        <taxon>Bacillati</taxon>
        <taxon>Actinomycetota</taxon>
        <taxon>Actinomycetes</taxon>
        <taxon>Streptosporangiales</taxon>
        <taxon>Streptosporangiaceae</taxon>
        <taxon>Acrocarpospora</taxon>
    </lineage>
</organism>
<accession>A0A5M3X4Y0</accession>